<dbReference type="AlphaFoldDB" id="N0BNC4"/>
<dbReference type="OrthoDB" id="10691at2157"/>
<dbReference type="GO" id="GO:0016829">
    <property type="term" value="F:lyase activity"/>
    <property type="evidence" value="ECO:0007669"/>
    <property type="project" value="UniProtKB-UniRule"/>
</dbReference>
<sequence>MRVAIVDCFNGASGDMIIASLLGISLSESDLDRIAKLLDLNIEFSVKTVNKKGISAKMVDVLDRNTDRKFSDVKNLIKKLKKDQELKEIYQPTYEIFRILAEAEARVHGKDIEEIVFHEVGSDDAIFDVVSSALGFSRLISRGYEIFTTPINLGYGEIEMHHGRYPVPAPAVVEILKNSKLEVYFGRIGDEELFTPTASAILSYFSNGCLKHPFTVDDVSYGAGKKDTDKPNVLRIMLGRASVHDSIAIVETNIDDVSGEIMGNAMNILTKICHDISAIPVFGKKNRPGYILKAICDFSKAEEVARVMMHETGSLGVRIIPVYHRMLAERHFREVKINVHGKEFTVRFKVSYPDQKIAKPEFEDVRRISEEIGKPLPEVYRMVLKSFNTSERI</sequence>
<proteinExistence type="inferred from homology"/>
<comment type="similarity">
    <text evidence="2">Belongs to the LarC family.</text>
</comment>
<name>N0BNC4_9EURY</name>
<dbReference type="Pfam" id="PF01969">
    <property type="entry name" value="Ni_insertion"/>
    <property type="match status" value="1"/>
</dbReference>
<dbReference type="Gene3D" id="3.10.20.300">
    <property type="entry name" value="mk0293 like domain"/>
    <property type="match status" value="1"/>
</dbReference>
<keyword evidence="2" id="KW-0456">Lyase</keyword>
<organism evidence="3 4">
    <name type="scientific">Archaeoglobus sulfaticallidus PM70-1</name>
    <dbReference type="NCBI Taxonomy" id="387631"/>
    <lineage>
        <taxon>Archaea</taxon>
        <taxon>Methanobacteriati</taxon>
        <taxon>Methanobacteriota</taxon>
        <taxon>Archaeoglobi</taxon>
        <taxon>Archaeoglobales</taxon>
        <taxon>Archaeoglobaceae</taxon>
        <taxon>Archaeoglobus</taxon>
    </lineage>
</organism>
<dbReference type="HAMAP" id="MF_01074">
    <property type="entry name" value="LarC"/>
    <property type="match status" value="1"/>
</dbReference>
<evidence type="ECO:0000313" key="3">
    <source>
        <dbReference type="EMBL" id="AGK62141.1"/>
    </source>
</evidence>
<dbReference type="GO" id="GO:0016151">
    <property type="term" value="F:nickel cation binding"/>
    <property type="evidence" value="ECO:0007669"/>
    <property type="project" value="UniProtKB-UniRule"/>
</dbReference>
<evidence type="ECO:0000256" key="2">
    <source>
        <dbReference type="HAMAP-Rule" id="MF_01074"/>
    </source>
</evidence>
<evidence type="ECO:0000256" key="1">
    <source>
        <dbReference type="ARBA" id="ARBA00022596"/>
    </source>
</evidence>
<evidence type="ECO:0000313" key="4">
    <source>
        <dbReference type="Proteomes" id="UP000013307"/>
    </source>
</evidence>
<dbReference type="PANTHER" id="PTHR36566:SF1">
    <property type="entry name" value="PYRIDINIUM-3,5-BISTHIOCARBOXYLIC ACID MONONUCLEOTIDE NICKEL INSERTION PROTEIN"/>
    <property type="match status" value="1"/>
</dbReference>
<dbReference type="Proteomes" id="UP000013307">
    <property type="component" value="Chromosome"/>
</dbReference>
<gene>
    <name evidence="3" type="ORF">Asulf_02188</name>
</gene>
<dbReference type="NCBIfam" id="TIGR00299">
    <property type="entry name" value="nickel pincer cofactor biosynthesis protein LarC"/>
    <property type="match status" value="1"/>
</dbReference>
<dbReference type="eggNOG" id="arCOG02701">
    <property type="taxonomic scope" value="Archaea"/>
</dbReference>
<accession>N0BNC4</accession>
<dbReference type="PANTHER" id="PTHR36566">
    <property type="entry name" value="NICKEL INSERTION PROTEIN-RELATED"/>
    <property type="match status" value="1"/>
</dbReference>
<dbReference type="KEGG" id="ast:Asulf_02188"/>
<dbReference type="RefSeq" id="WP_015591737.1">
    <property type="nucleotide sequence ID" value="NC_021169.1"/>
</dbReference>
<keyword evidence="1 2" id="KW-0533">Nickel</keyword>
<keyword evidence="4" id="KW-1185">Reference proteome</keyword>
<reference evidence="3 4" key="1">
    <citation type="journal article" date="2013" name="Genome Announc.">
        <title>Complete Genome Sequence of the Thermophilic and Facultatively Chemolithoautotrophic Sulfate Reducer Archaeoglobus sulfaticallidus Strain PM70-1T.</title>
        <authorList>
            <person name="Stokke R."/>
            <person name="Hocking W.P."/>
            <person name="Steinsbu B.O."/>
            <person name="Steen I.H."/>
        </authorList>
    </citation>
    <scope>NUCLEOTIDE SEQUENCE [LARGE SCALE GENOMIC DNA]</scope>
    <source>
        <strain evidence="3">PM70-1</strain>
    </source>
</reference>
<dbReference type="GeneID" id="15393820"/>
<dbReference type="STRING" id="387631.Asulf_02188"/>
<dbReference type="HOGENOM" id="CLU_028523_2_1_2"/>
<protein>
    <recommendedName>
        <fullName evidence="2">Putative nickel insertion protein</fullName>
    </recommendedName>
</protein>
<dbReference type="InterPro" id="IPR002822">
    <property type="entry name" value="Ni_insertion"/>
</dbReference>
<dbReference type="Gene3D" id="3.30.70.1380">
    <property type="entry name" value="Transcriptional regulatory protein pf0864 domain like"/>
    <property type="match status" value="1"/>
</dbReference>
<dbReference type="EMBL" id="CP005290">
    <property type="protein sequence ID" value="AGK62141.1"/>
    <property type="molecule type" value="Genomic_DNA"/>
</dbReference>